<dbReference type="Gene3D" id="1.10.8.60">
    <property type="match status" value="1"/>
</dbReference>
<feature type="domain" description="AAA+ ATPase" evidence="5">
    <location>
        <begin position="335"/>
        <end position="467"/>
    </location>
</feature>
<keyword evidence="7" id="KW-1185">Reference proteome</keyword>
<feature type="region of interest" description="Disordered" evidence="4">
    <location>
        <begin position="1263"/>
        <end position="1313"/>
    </location>
</feature>
<evidence type="ECO:0000259" key="5">
    <source>
        <dbReference type="SMART" id="SM00382"/>
    </source>
</evidence>
<evidence type="ECO:0000256" key="4">
    <source>
        <dbReference type="SAM" id="MobiDB-lite"/>
    </source>
</evidence>
<dbReference type="InterPro" id="IPR003959">
    <property type="entry name" value="ATPase_AAA_core"/>
</dbReference>
<keyword evidence="2" id="KW-0539">Nucleus</keyword>
<evidence type="ECO:0000256" key="1">
    <source>
        <dbReference type="ARBA" id="ARBA00004123"/>
    </source>
</evidence>
<feature type="region of interest" description="Disordered" evidence="4">
    <location>
        <begin position="23"/>
        <end position="58"/>
    </location>
</feature>
<evidence type="ECO:0000313" key="6">
    <source>
        <dbReference type="EMBL" id="KAJ8712145.1"/>
    </source>
</evidence>
<accession>A0AAD8DNB2</accession>
<comment type="subcellular location">
    <subcellularLocation>
        <location evidence="1">Nucleus</location>
    </subcellularLocation>
</comment>
<dbReference type="CDD" id="cd00009">
    <property type="entry name" value="AAA"/>
    <property type="match status" value="1"/>
</dbReference>
<dbReference type="EMBL" id="JARGEI010000021">
    <property type="protein sequence ID" value="KAJ8712145.1"/>
    <property type="molecule type" value="Genomic_DNA"/>
</dbReference>
<evidence type="ECO:0000313" key="7">
    <source>
        <dbReference type="Proteomes" id="UP001231518"/>
    </source>
</evidence>
<comment type="similarity">
    <text evidence="3">Belongs to the activator 1 small subunits family. CTF18 subfamily.</text>
</comment>
<dbReference type="InterPro" id="IPR003593">
    <property type="entry name" value="AAA+_ATPase"/>
</dbReference>
<dbReference type="GO" id="GO:0005524">
    <property type="term" value="F:ATP binding"/>
    <property type="evidence" value="ECO:0007669"/>
    <property type="project" value="InterPro"/>
</dbReference>
<evidence type="ECO:0000256" key="2">
    <source>
        <dbReference type="ARBA" id="ARBA00023242"/>
    </source>
</evidence>
<dbReference type="GO" id="GO:0016887">
    <property type="term" value="F:ATP hydrolysis activity"/>
    <property type="evidence" value="ECO:0007669"/>
    <property type="project" value="InterPro"/>
</dbReference>
<proteinExistence type="inferred from homology"/>
<name>A0AAD8DNB2_MYTSE</name>
<feature type="compositionally biased region" description="Basic and acidic residues" evidence="4">
    <location>
        <begin position="1287"/>
        <end position="1300"/>
    </location>
</feature>
<dbReference type="Proteomes" id="UP001231518">
    <property type="component" value="Chromosome 17"/>
</dbReference>
<reference evidence="6" key="1">
    <citation type="submission" date="2023-03" db="EMBL/GenBank/DDBJ databases">
        <title>Chromosome-level genomes of two armyworms, Mythimna separata and Mythimna loreyi, provide insights into the biosynthesis and reception of sex pheromones.</title>
        <authorList>
            <person name="Zhao H."/>
        </authorList>
    </citation>
    <scope>NUCLEOTIDE SEQUENCE</scope>
    <source>
        <strain evidence="6">BeijingLab</strain>
        <tissue evidence="6">Pupa</tissue>
    </source>
</reference>
<dbReference type="Pfam" id="PF00004">
    <property type="entry name" value="AAA"/>
    <property type="match status" value="1"/>
</dbReference>
<dbReference type="SUPFAM" id="SSF52540">
    <property type="entry name" value="P-loop containing nucleoside triphosphate hydrolases"/>
    <property type="match status" value="1"/>
</dbReference>
<dbReference type="SMART" id="SM00382">
    <property type="entry name" value="AAA"/>
    <property type="match status" value="1"/>
</dbReference>
<dbReference type="GO" id="GO:0005634">
    <property type="term" value="C:nucleus"/>
    <property type="evidence" value="ECO:0007669"/>
    <property type="project" value="UniProtKB-SubCell"/>
</dbReference>
<dbReference type="PANTHER" id="PTHR46765">
    <property type="entry name" value="P-LOOP CONTAINING NUCLEOSIDE TRIPHOSPHATE HYDROLASES SUPERFAMILY PROTEIN"/>
    <property type="match status" value="1"/>
</dbReference>
<protein>
    <recommendedName>
        <fullName evidence="5">AAA+ ATPase domain-containing protein</fullName>
    </recommendedName>
</protein>
<sequence>MGDYPDPDEEYELMYADELEMLKEDEDPAESNTVKKKPLPAKRSLDFSSPITKKPTPTIDLDHVPATTTITCSIATESTDISLTPNLEPLVEFTPVSSKRTADELFGDIGDIDFNEIELPSKRQKTDEENDMDLIEKILEGRRLRQSLLEPSSRMLGSKSGYKAKDNLSLNIPRWAFIPLTNAEGDRVYVRLESEESWETSLDTGAEQMSLRASYSSTWEEARKILEDKQQKLISEEAASQPLPDTDADMNNNMLWVDKYRPTSYLDLLSEEPVNRALLHWLHLWDKIVFKKEVKTKEPQQRTTFSKKAGQFQLTNKWKGKKEEEPEMDEDGRPHHKVALLCGPPGVGKTTLAHLLARIAGYRPVELNASDERSTEAFRNALQSATLMRSVIDAEKRPNCLILDEIDGAPLPTVELLVRWCTAAVTEGKKKNKQQPLKRPVIAICNDLYATSLRPLRPVALIVQVGGVSISRLSSRLALVCAREGLAVSGHVTQALAARVQGDVRAAIQVLSFIKARASRQLSMEDVENTAIGTKDCNKSIMQALQAIFTVNDKEPEAILKTIQAAGEYDRLADGIFENYLTARVDGRLVIAVETLSWLQLFDAISSWTLRHQNYSLYGALPLCLSRCHAALASRTPQRMKFPWQAQENYRKKVELESIVSSVLRGSSPSVCSSRMALQLDVLPLLPYLLAPQLRTANVQLCSESERKALRTCAGAMCDYGLQYIQQRTPDGLYAFVLEPPIYRLAFYVCGAMCDYGLQYIQQRTPDGLYAFVLEPPIYRLAFYGQFVALCATTGCSTYNSALRTDCTPSCWSRLSTGSRSMVSLWRYVRLRAAVHTTAHSGRTVRLRAGAAYLQARVLWSVCGAMCDYGLQYIQQRTPDGLYAFVLEPPIYRLAFYGQFVALCATTGCSTYNSALRTDCTPSCWSRLSTGSRSMVSLWRYVRLRAAVHTTAHSGRTVRLRAGAAYIQARVLWSVCGAMCDYGLQYIQQRTPDGLYAFVLEPPIYRLAFYGQFVALCATTGCSTYNSALRTDCTPSCWSRLSTGSRSMVSLWRYVRLRAAVHTTAHSGRTVRLRAGAAYLQARVLWSVCGAMCDYGLQYIQQRTPDGLYAFVLEPPIYRLAFYGQFVALCATTGCSTYNSALRTDCTPSCWSRLSTGSRSMVSLWRYVRLRAAVHTTAHSGRTVRLRAGAAYLQARVLWSVCGAMCDYGLQYIQQRTPDGLYAFVLEPPIYRLAFYGSEEKVRPPPALRQAIAREQQLEVIRRSEEMASRVPARSSTIGSQRRKSTTGKEKPSTSKEKDVPLPNHLQRLEPKAVKRNTPQVHKDFFGRIVPLSQVQRNDPVADVISSSSVFYHYQEGFNNAVRRNVRVRDIL</sequence>
<dbReference type="InterPro" id="IPR053016">
    <property type="entry name" value="CTF18-RFC_complex"/>
</dbReference>
<dbReference type="InterPro" id="IPR027417">
    <property type="entry name" value="P-loop_NTPase"/>
</dbReference>
<gene>
    <name evidence="6" type="ORF">PYW07_004987</name>
</gene>
<organism evidence="6 7">
    <name type="scientific">Mythimna separata</name>
    <name type="common">Oriental armyworm</name>
    <name type="synonym">Pseudaletia separata</name>
    <dbReference type="NCBI Taxonomy" id="271217"/>
    <lineage>
        <taxon>Eukaryota</taxon>
        <taxon>Metazoa</taxon>
        <taxon>Ecdysozoa</taxon>
        <taxon>Arthropoda</taxon>
        <taxon>Hexapoda</taxon>
        <taxon>Insecta</taxon>
        <taxon>Pterygota</taxon>
        <taxon>Neoptera</taxon>
        <taxon>Endopterygota</taxon>
        <taxon>Lepidoptera</taxon>
        <taxon>Glossata</taxon>
        <taxon>Ditrysia</taxon>
        <taxon>Noctuoidea</taxon>
        <taxon>Noctuidae</taxon>
        <taxon>Noctuinae</taxon>
        <taxon>Hadenini</taxon>
        <taxon>Mythimna</taxon>
    </lineage>
</organism>
<comment type="caution">
    <text evidence="6">The sequence shown here is derived from an EMBL/GenBank/DDBJ whole genome shotgun (WGS) entry which is preliminary data.</text>
</comment>
<dbReference type="Gene3D" id="3.40.50.300">
    <property type="entry name" value="P-loop containing nucleotide triphosphate hydrolases"/>
    <property type="match status" value="1"/>
</dbReference>
<evidence type="ECO:0000256" key="3">
    <source>
        <dbReference type="ARBA" id="ARBA00043975"/>
    </source>
</evidence>
<dbReference type="PANTHER" id="PTHR46765:SF1">
    <property type="entry name" value="P-LOOP CONTAINING NUCLEOSIDE TRIPHOSPHATE HYDROLASES SUPERFAMILY PROTEIN"/>
    <property type="match status" value="1"/>
</dbReference>